<dbReference type="OrthoDB" id="964360at2"/>
<organism evidence="1 2">
    <name type="scientific">Arcicella aurantiaca</name>
    <dbReference type="NCBI Taxonomy" id="591202"/>
    <lineage>
        <taxon>Bacteria</taxon>
        <taxon>Pseudomonadati</taxon>
        <taxon>Bacteroidota</taxon>
        <taxon>Cytophagia</taxon>
        <taxon>Cytophagales</taxon>
        <taxon>Flectobacillaceae</taxon>
        <taxon>Arcicella</taxon>
    </lineage>
</organism>
<gene>
    <name evidence="1" type="ORF">LV89_03508</name>
</gene>
<protein>
    <submittedName>
        <fullName evidence="1">Uncharacterized protein</fullName>
    </submittedName>
</protein>
<reference evidence="1 2" key="1">
    <citation type="submission" date="2018-05" db="EMBL/GenBank/DDBJ databases">
        <title>Genomic Encyclopedia of Archaeal and Bacterial Type Strains, Phase II (KMG-II): from individual species to whole genera.</title>
        <authorList>
            <person name="Goeker M."/>
        </authorList>
    </citation>
    <scope>NUCLEOTIDE SEQUENCE [LARGE SCALE GENOMIC DNA]</scope>
    <source>
        <strain evidence="1 2">DSM 22214</strain>
    </source>
</reference>
<dbReference type="Proteomes" id="UP000245489">
    <property type="component" value="Unassembled WGS sequence"/>
</dbReference>
<sequence length="74" mass="8654">MDFDFKKYHIRSINASSAEERATINQELKDYYASLSKEEQHEFNTQLQTFLAREMGRLKTDYEAIKAGGMIDDN</sequence>
<name>A0A316E006_9BACT</name>
<dbReference type="EMBL" id="QGGO01000021">
    <property type="protein sequence ID" value="PWK22123.1"/>
    <property type="molecule type" value="Genomic_DNA"/>
</dbReference>
<proteinExistence type="predicted"/>
<dbReference type="AlphaFoldDB" id="A0A316E006"/>
<evidence type="ECO:0000313" key="2">
    <source>
        <dbReference type="Proteomes" id="UP000245489"/>
    </source>
</evidence>
<accession>A0A316E006</accession>
<comment type="caution">
    <text evidence="1">The sequence shown here is derived from an EMBL/GenBank/DDBJ whole genome shotgun (WGS) entry which is preliminary data.</text>
</comment>
<evidence type="ECO:0000313" key="1">
    <source>
        <dbReference type="EMBL" id="PWK22123.1"/>
    </source>
</evidence>
<keyword evidence="2" id="KW-1185">Reference proteome</keyword>
<dbReference type="RefSeq" id="WP_109744199.1">
    <property type="nucleotide sequence ID" value="NZ_QGGO01000021.1"/>
</dbReference>